<dbReference type="Pfam" id="PF14598">
    <property type="entry name" value="PAS_11"/>
    <property type="match status" value="1"/>
</dbReference>
<dbReference type="InterPro" id="IPR035965">
    <property type="entry name" value="PAS-like_dom_sf"/>
</dbReference>
<keyword evidence="5" id="KW-0238">DNA-binding</keyword>
<dbReference type="AlphaFoldDB" id="A0AA96KE79"/>
<dbReference type="EMBL" id="OQ355002">
    <property type="protein sequence ID" value="WNN25267.1"/>
    <property type="molecule type" value="mRNA"/>
</dbReference>
<dbReference type="PRINTS" id="PR00785">
    <property type="entry name" value="NCTRNSLOCATR"/>
</dbReference>
<dbReference type="CDD" id="cd00130">
    <property type="entry name" value="PAS"/>
    <property type="match status" value="2"/>
</dbReference>
<feature type="compositionally biased region" description="Low complexity" evidence="10">
    <location>
        <begin position="445"/>
        <end position="456"/>
    </location>
</feature>
<dbReference type="FunFam" id="3.30.450.20:FF:000015">
    <property type="entry name" value="Hypoxia-inducible factor 1-alpha isoform 1"/>
    <property type="match status" value="1"/>
</dbReference>
<dbReference type="NCBIfam" id="TIGR00229">
    <property type="entry name" value="sensory_box"/>
    <property type="match status" value="2"/>
</dbReference>
<dbReference type="SMART" id="SM00091">
    <property type="entry name" value="PAS"/>
    <property type="match status" value="2"/>
</dbReference>
<sequence>MPYKNSEKRKEKSRDAARTRRGKEQEVFTDLCNQLPLPNGDASQLDKASILRLAISVLKLRRMLGDDDHGLNLSSGFNRKLDQQYLKALEGFLIVISSDGDITYLSENVSKYLGLSQIDLVGQSVYEFSHPCDHDEIREMVTSKHSAQTCDNTERTFFTRLKCTLTNKGRNVNLKSATYKALRCTGRIIHQDVKPSLNDSDTIKSFLVMIAEPIPHPSNIEVPLGPCTFLSKHSLDMKFLYCDDRVYQLVGYTSEDLVGKSAYDYHHALDSMELEKSYKTLFSKGQSQIGQYRFLAKFGGYVWVMTQATVIHHAKTQKPQCIVCVNFVISGIEEDGKILADIQQVRSPLLLPVRPPGIFKEWDCNDNSNYGFTNGLPKIEEMSPDEQALYAPYSGEDTIPLYSSAFLQSENPSALDDYLKNEPTMYSCESMKEQNCASPEPHLMSHSPQSHNSSSPQHFTPGIFVDKGFDLEDLDLDMRAPYIPMSCDEEIGIFNASENIFTNAGDFGSPTKILGMTDAVFSSVPASPPSHLSVTTSCHGQAFTTSLSSPNQTQHTKTMSPLTVEADSTTVRTPPKGSPLLMGSPGGGGRMQQPKRKHSPDVTPDLEQDKAHYFAMGSPSLKRVHRMSPVSAPNSVMNPKPTVPTTTSSNKPSVLRNLLLRNDDNRFMYRMKQQDKILPALLNHNPNDKTSLSRKWSIMNPIQSRETAPNSVVGSSPDWVDLSTI</sequence>
<evidence type="ECO:0000259" key="11">
    <source>
        <dbReference type="PROSITE" id="PS50112"/>
    </source>
</evidence>
<keyword evidence="8" id="KW-0539">Nucleus</keyword>
<dbReference type="CDD" id="cd11433">
    <property type="entry name" value="bHLH-PAS_HIF"/>
    <property type="match status" value="1"/>
</dbReference>
<dbReference type="PANTHER" id="PTHR23043">
    <property type="entry name" value="HYPOXIA-INDUCIBLE FACTOR 1 ALPHA"/>
    <property type="match status" value="1"/>
</dbReference>
<dbReference type="Gene3D" id="4.10.280.10">
    <property type="entry name" value="Helix-loop-helix DNA-binding domain"/>
    <property type="match status" value="1"/>
</dbReference>
<reference evidence="13" key="1">
    <citation type="journal article" date="2023" name="Geobiology">
        <title>Divergence time estimates for the hypoxia-inducible factor-1 alpha (HIF1a) reveal an ancient emergence of animals in low-oxygen environments.</title>
        <authorList>
            <person name="Belato F.A."/>
            <person name="Mello B."/>
            <person name="Coates C.J."/>
            <person name="Halanych K.M."/>
            <person name="Brown F.D."/>
            <person name="Morandini A.C."/>
            <person name="Leme J.M."/>
            <person name="Trindade R.I.F."/>
            <person name="Costa-Paiva E.M."/>
        </authorList>
    </citation>
    <scope>NUCLEOTIDE SEQUENCE</scope>
    <source>
        <strain evidence="13">Phoron1</strain>
    </source>
</reference>
<dbReference type="PROSITE" id="PS50112">
    <property type="entry name" value="PAS"/>
    <property type="match status" value="2"/>
</dbReference>
<dbReference type="Pfam" id="PF23171">
    <property type="entry name" value="bHLH_HIF1A"/>
    <property type="match status" value="1"/>
</dbReference>
<dbReference type="InterPro" id="IPR001610">
    <property type="entry name" value="PAC"/>
</dbReference>
<feature type="domain" description="PAS" evidence="11">
    <location>
        <begin position="234"/>
        <end position="285"/>
    </location>
</feature>
<dbReference type="PROSITE" id="PS50888">
    <property type="entry name" value="BHLH"/>
    <property type="match status" value="1"/>
</dbReference>
<dbReference type="InterPro" id="IPR013767">
    <property type="entry name" value="PAS_fold"/>
</dbReference>
<dbReference type="GO" id="GO:0000977">
    <property type="term" value="F:RNA polymerase II transcription regulatory region sequence-specific DNA binding"/>
    <property type="evidence" value="ECO:0007669"/>
    <property type="project" value="TreeGrafter"/>
</dbReference>
<evidence type="ECO:0000256" key="8">
    <source>
        <dbReference type="ARBA" id="ARBA00023242"/>
    </source>
</evidence>
<feature type="region of interest" description="Disordered" evidence="10">
    <location>
        <begin position="632"/>
        <end position="651"/>
    </location>
</feature>
<feature type="region of interest" description="Disordered" evidence="10">
    <location>
        <begin position="1"/>
        <end position="25"/>
    </location>
</feature>
<evidence type="ECO:0000256" key="2">
    <source>
        <dbReference type="ARBA" id="ARBA00022737"/>
    </source>
</evidence>
<dbReference type="GO" id="GO:0000981">
    <property type="term" value="F:DNA-binding transcription factor activity, RNA polymerase II-specific"/>
    <property type="evidence" value="ECO:0007669"/>
    <property type="project" value="TreeGrafter"/>
</dbReference>
<evidence type="ECO:0000256" key="1">
    <source>
        <dbReference type="ARBA" id="ARBA00004123"/>
    </source>
</evidence>
<dbReference type="GO" id="GO:0071456">
    <property type="term" value="P:cellular response to hypoxia"/>
    <property type="evidence" value="ECO:0007669"/>
    <property type="project" value="TreeGrafter"/>
</dbReference>
<feature type="domain" description="PAS" evidence="11">
    <location>
        <begin position="78"/>
        <end position="148"/>
    </location>
</feature>
<feature type="region of interest" description="Disordered" evidence="10">
    <location>
        <begin position="436"/>
        <end position="456"/>
    </location>
</feature>
<dbReference type="Gene3D" id="3.30.450.20">
    <property type="entry name" value="PAS domain"/>
    <property type="match status" value="2"/>
</dbReference>
<protein>
    <submittedName>
        <fullName evidence="13">Hypoxia-inducible factor 1</fullName>
    </submittedName>
</protein>
<dbReference type="InterPro" id="IPR000014">
    <property type="entry name" value="PAS"/>
</dbReference>
<dbReference type="SUPFAM" id="SSF47459">
    <property type="entry name" value="HLH, helix-loop-helix DNA-binding domain"/>
    <property type="match status" value="1"/>
</dbReference>
<feature type="compositionally biased region" description="Polar residues" evidence="10">
    <location>
        <begin position="545"/>
        <end position="572"/>
    </location>
</feature>
<feature type="compositionally biased region" description="Low complexity" evidence="10">
    <location>
        <begin position="574"/>
        <end position="583"/>
    </location>
</feature>
<keyword evidence="9" id="KW-0379">Hydroxylation</keyword>
<evidence type="ECO:0000256" key="4">
    <source>
        <dbReference type="ARBA" id="ARBA00023015"/>
    </source>
</evidence>
<dbReference type="SMART" id="SM00353">
    <property type="entry name" value="HLH"/>
    <property type="match status" value="1"/>
</dbReference>
<evidence type="ECO:0000256" key="7">
    <source>
        <dbReference type="ARBA" id="ARBA00023163"/>
    </source>
</evidence>
<comment type="subcellular location">
    <subcellularLocation>
        <location evidence="1">Nucleus</location>
    </subcellularLocation>
</comment>
<dbReference type="GO" id="GO:0005737">
    <property type="term" value="C:cytoplasm"/>
    <property type="evidence" value="ECO:0007669"/>
    <property type="project" value="InterPro"/>
</dbReference>
<keyword evidence="6" id="KW-0010">Activator</keyword>
<dbReference type="GO" id="GO:0005667">
    <property type="term" value="C:transcription regulator complex"/>
    <property type="evidence" value="ECO:0007669"/>
    <property type="project" value="InterPro"/>
</dbReference>
<evidence type="ECO:0000259" key="12">
    <source>
        <dbReference type="PROSITE" id="PS50888"/>
    </source>
</evidence>
<dbReference type="Pfam" id="PF00989">
    <property type="entry name" value="PAS"/>
    <property type="match status" value="1"/>
</dbReference>
<name>A0AA96KE79_9BILA</name>
<feature type="domain" description="BHLH" evidence="12">
    <location>
        <begin position="8"/>
        <end position="61"/>
    </location>
</feature>
<dbReference type="InterPro" id="IPR001067">
    <property type="entry name" value="Nuc_translocat"/>
</dbReference>
<dbReference type="GO" id="GO:0046983">
    <property type="term" value="F:protein dimerization activity"/>
    <property type="evidence" value="ECO:0007669"/>
    <property type="project" value="InterPro"/>
</dbReference>
<keyword evidence="2" id="KW-0677">Repeat</keyword>
<evidence type="ECO:0000256" key="6">
    <source>
        <dbReference type="ARBA" id="ARBA00023159"/>
    </source>
</evidence>
<dbReference type="InterPro" id="IPR036638">
    <property type="entry name" value="HLH_DNA-bd_sf"/>
</dbReference>
<dbReference type="PANTHER" id="PTHR23043:SF17">
    <property type="entry name" value="PROTEIN SIMILAR"/>
    <property type="match status" value="1"/>
</dbReference>
<dbReference type="SUPFAM" id="SSF55785">
    <property type="entry name" value="PYP-like sensor domain (PAS domain)"/>
    <property type="match status" value="2"/>
</dbReference>
<evidence type="ECO:0000256" key="9">
    <source>
        <dbReference type="ARBA" id="ARBA00023278"/>
    </source>
</evidence>
<dbReference type="GO" id="GO:0005634">
    <property type="term" value="C:nucleus"/>
    <property type="evidence" value="ECO:0007669"/>
    <property type="project" value="UniProtKB-SubCell"/>
</dbReference>
<feature type="region of interest" description="Disordered" evidence="10">
    <location>
        <begin position="545"/>
        <end position="603"/>
    </location>
</feature>
<keyword evidence="7" id="KW-0804">Transcription</keyword>
<accession>A0AA96KE79</accession>
<evidence type="ECO:0000256" key="5">
    <source>
        <dbReference type="ARBA" id="ARBA00023125"/>
    </source>
</evidence>
<evidence type="ECO:0000256" key="3">
    <source>
        <dbReference type="ARBA" id="ARBA00022843"/>
    </source>
</evidence>
<keyword evidence="3" id="KW-0832">Ubl conjugation</keyword>
<dbReference type="InterPro" id="IPR011598">
    <property type="entry name" value="bHLH_dom"/>
</dbReference>
<dbReference type="FunFam" id="3.30.450.20:FF:000005">
    <property type="entry name" value="Hypoxia-inducible factor 1 subunit alpha"/>
    <property type="match status" value="1"/>
</dbReference>
<evidence type="ECO:0000313" key="13">
    <source>
        <dbReference type="EMBL" id="WNN25267.1"/>
    </source>
</evidence>
<organism evidence="13">
    <name type="scientific">Phoronis psammophila</name>
    <dbReference type="NCBI Taxonomy" id="67897"/>
    <lineage>
        <taxon>Eukaryota</taxon>
        <taxon>Metazoa</taxon>
        <taxon>Spiralia</taxon>
        <taxon>Lophotrochozoa</taxon>
        <taxon>Phoronida</taxon>
        <taxon>Phoronidae</taxon>
        <taxon>Phoronis</taxon>
    </lineage>
</organism>
<evidence type="ECO:0000256" key="10">
    <source>
        <dbReference type="SAM" id="MobiDB-lite"/>
    </source>
</evidence>
<keyword evidence="4" id="KW-0805">Transcription regulation</keyword>
<proteinExistence type="evidence at transcript level"/>
<dbReference type="SMART" id="SM00086">
    <property type="entry name" value="PAC"/>
    <property type="match status" value="1"/>
</dbReference>